<dbReference type="SMART" id="SM00369">
    <property type="entry name" value="LRR_TYP"/>
    <property type="match status" value="7"/>
</dbReference>
<dbReference type="RefSeq" id="WP_282903829.1">
    <property type="nucleotide sequence ID" value="NZ_CP124855.1"/>
</dbReference>
<evidence type="ECO:0000256" key="2">
    <source>
        <dbReference type="ARBA" id="ARBA00022729"/>
    </source>
</evidence>
<keyword evidence="6" id="KW-1185">Reference proteome</keyword>
<gene>
    <name evidence="5" type="ORF">QGN23_08065</name>
</gene>
<evidence type="ECO:0000256" key="1">
    <source>
        <dbReference type="ARBA" id="ARBA00022614"/>
    </source>
</evidence>
<dbReference type="PRINTS" id="PR00019">
    <property type="entry name" value="LEURICHRPT"/>
</dbReference>
<organism evidence="5 6">
    <name type="scientific">Chryseobacterium gotjawalense</name>
    <dbReference type="NCBI Taxonomy" id="3042315"/>
    <lineage>
        <taxon>Bacteria</taxon>
        <taxon>Pseudomonadati</taxon>
        <taxon>Bacteroidota</taxon>
        <taxon>Flavobacteriia</taxon>
        <taxon>Flavobacteriales</taxon>
        <taxon>Weeksellaceae</taxon>
        <taxon>Chryseobacterium group</taxon>
        <taxon>Chryseobacterium</taxon>
    </lineage>
</organism>
<keyword evidence="1" id="KW-0433">Leucine-rich repeat</keyword>
<dbReference type="NCBIfam" id="TIGR04183">
    <property type="entry name" value="Por_Secre_tail"/>
    <property type="match status" value="1"/>
</dbReference>
<dbReference type="InterPro" id="IPR001611">
    <property type="entry name" value="Leu-rich_rpt"/>
</dbReference>
<dbReference type="Pfam" id="PF18962">
    <property type="entry name" value="Por_Secre_tail"/>
    <property type="match status" value="1"/>
</dbReference>
<accession>A0ABY8RB68</accession>
<dbReference type="Gene3D" id="3.80.10.10">
    <property type="entry name" value="Ribonuclease Inhibitor"/>
    <property type="match status" value="2"/>
</dbReference>
<dbReference type="InterPro" id="IPR036179">
    <property type="entry name" value="Ig-like_dom_sf"/>
</dbReference>
<dbReference type="SMART" id="SM00365">
    <property type="entry name" value="LRR_SD22"/>
    <property type="match status" value="7"/>
</dbReference>
<evidence type="ECO:0000256" key="3">
    <source>
        <dbReference type="ARBA" id="ARBA00022737"/>
    </source>
</evidence>
<feature type="domain" description="Ig-like" evidence="4">
    <location>
        <begin position="375"/>
        <end position="453"/>
    </location>
</feature>
<name>A0ABY8RB68_9FLAO</name>
<keyword evidence="3" id="KW-0677">Repeat</keyword>
<dbReference type="SUPFAM" id="SSF48726">
    <property type="entry name" value="Immunoglobulin"/>
    <property type="match status" value="1"/>
</dbReference>
<dbReference type="InterPro" id="IPR032675">
    <property type="entry name" value="LRR_dom_sf"/>
</dbReference>
<dbReference type="PANTHER" id="PTHR48057:SF7">
    <property type="entry name" value="LEUCINE-RICH REPEAT SERINE_THREONINE-PROTEIN KINASE 1"/>
    <property type="match status" value="1"/>
</dbReference>
<evidence type="ECO:0000259" key="4">
    <source>
        <dbReference type="PROSITE" id="PS50835"/>
    </source>
</evidence>
<dbReference type="InterPro" id="IPR003591">
    <property type="entry name" value="Leu-rich_rpt_typical-subtyp"/>
</dbReference>
<dbReference type="PROSITE" id="PS51450">
    <property type="entry name" value="LRR"/>
    <property type="match status" value="2"/>
</dbReference>
<dbReference type="Proteomes" id="UP001241656">
    <property type="component" value="Chromosome"/>
</dbReference>
<dbReference type="Pfam" id="PF00560">
    <property type="entry name" value="LRR_1"/>
    <property type="match status" value="2"/>
</dbReference>
<protein>
    <submittedName>
        <fullName evidence="5">T9SS type A sorting domain-containing protein</fullName>
    </submittedName>
</protein>
<dbReference type="InterPro" id="IPR007110">
    <property type="entry name" value="Ig-like_dom"/>
</dbReference>
<dbReference type="SUPFAM" id="SSF52047">
    <property type="entry name" value="RNI-like"/>
    <property type="match status" value="1"/>
</dbReference>
<keyword evidence="2" id="KW-0732">Signal</keyword>
<reference evidence="5 6" key="1">
    <citation type="submission" date="2023-05" db="EMBL/GenBank/DDBJ databases">
        <title>Genomic insight into Chryseobacterium sp. wdc7 isolated forest soil (Gotjawal).</title>
        <authorList>
            <person name="Park S.-J."/>
        </authorList>
    </citation>
    <scope>NUCLEOTIDE SEQUENCE [LARGE SCALE GENOMIC DNA]</scope>
    <source>
        <strain evidence="6">wdc7</strain>
    </source>
</reference>
<dbReference type="InterPro" id="IPR052595">
    <property type="entry name" value="LRRC69/RLP"/>
</dbReference>
<sequence length="543" mass="60932">MKKILFFFLFSSFCFGQNWSISFAERSSLINVFNSTHGENWSIKWDLTKDPKFWYGIKIKKGNVSEINLRGNALKGNFPVAVSGLSKLEKLDLSSNQLSGEISTAVSGLTTLTRLDISNNRFSGDPTAALLPLSQLQEMSLGNNTFVFADIETFLQNFQDVEILDLAHIGLNAVPQKISTLTKLKSLNLSNNSISQKFNYLSTLITLKELNLSGNQLTKIPTELSTLNQLNSLDLSNNTISPNFTAALAQLENLEWLSFAGNQMMNFPAQLSQLTQLIHLNFSDNKISGGFENLAGLQNLEQIYLDKNLISGTFPSALLQLKKLQMLSLNNNQLSGEIPETIPALTFIDNNRFTKQDIRTFLLKNKSLADFSYSPQRYDEAKTVFAGIGNAAALPQSLSGNDYQYSWFKNLDQKTLLNSEKYFISNVAKEDFTDYTCEAYFFEVLPKELMEISFFREPVTLAIELSTAEVKTDLTVFPNPAKDFINIKTTKLEIEKVFIFDLSGKLIITDKSKRIDISLLPSATYIISIKTSDGLKSFKFIKL</sequence>
<dbReference type="PANTHER" id="PTHR48057">
    <property type="entry name" value="LEUCINE-RICH REPEAT SERINE/THREONINE-PROTEIN KINASE 1"/>
    <property type="match status" value="1"/>
</dbReference>
<dbReference type="EMBL" id="CP124855">
    <property type="protein sequence ID" value="WHF50403.1"/>
    <property type="molecule type" value="Genomic_DNA"/>
</dbReference>
<proteinExistence type="predicted"/>
<dbReference type="PROSITE" id="PS50835">
    <property type="entry name" value="IG_LIKE"/>
    <property type="match status" value="1"/>
</dbReference>
<evidence type="ECO:0000313" key="5">
    <source>
        <dbReference type="EMBL" id="WHF50403.1"/>
    </source>
</evidence>
<evidence type="ECO:0000313" key="6">
    <source>
        <dbReference type="Proteomes" id="UP001241656"/>
    </source>
</evidence>
<dbReference type="Pfam" id="PF13855">
    <property type="entry name" value="LRR_8"/>
    <property type="match status" value="2"/>
</dbReference>
<dbReference type="InterPro" id="IPR026444">
    <property type="entry name" value="Secre_tail"/>
</dbReference>